<comment type="caution">
    <text evidence="1">The sequence shown here is derived from an EMBL/GenBank/DDBJ whole genome shotgun (WGS) entry which is preliminary data.</text>
</comment>
<dbReference type="Pfam" id="PF14903">
    <property type="entry name" value="WG_beta_rep"/>
    <property type="match status" value="1"/>
</dbReference>
<dbReference type="RefSeq" id="WP_157798806.1">
    <property type="nucleotide sequence ID" value="NZ_PGFD01000002.1"/>
</dbReference>
<dbReference type="PANTHER" id="PTHR37841:SF1">
    <property type="entry name" value="DUF3298 DOMAIN-CONTAINING PROTEIN"/>
    <property type="match status" value="1"/>
</dbReference>
<keyword evidence="2" id="KW-1185">Reference proteome</keyword>
<dbReference type="EMBL" id="PGFD01000002">
    <property type="protein sequence ID" value="PJJ64530.1"/>
    <property type="molecule type" value="Genomic_DNA"/>
</dbReference>
<evidence type="ECO:0000313" key="2">
    <source>
        <dbReference type="Proteomes" id="UP000228740"/>
    </source>
</evidence>
<reference evidence="1 2" key="1">
    <citation type="submission" date="2017-11" db="EMBL/GenBank/DDBJ databases">
        <title>Genomic Encyclopedia of Archaeal and Bacterial Type Strains, Phase II (KMG-II): From Individual Species to Whole Genera.</title>
        <authorList>
            <person name="Goeker M."/>
        </authorList>
    </citation>
    <scope>NUCLEOTIDE SEQUENCE [LARGE SCALE GENOMIC DNA]</scope>
    <source>
        <strain evidence="1 2">DSM 27617</strain>
    </source>
</reference>
<dbReference type="AlphaFoldDB" id="A0A2M9C2E7"/>
<protein>
    <submittedName>
        <fullName evidence="1">WG repeat protein</fullName>
    </submittedName>
</protein>
<dbReference type="OrthoDB" id="5464673at2"/>
<dbReference type="Proteomes" id="UP000228740">
    <property type="component" value="Unassembled WGS sequence"/>
</dbReference>
<sequence length="500" mass="57865">MKTLVFVLLSTVCTAQQTDQYTQILLSKKLGKEVKFYSNGYGIAINAESTEYGIVDSTGVITYTAPAKNEISHLYKDRFVVKIKDKDPKKENMALVDEKGRLLIPFDTHKINPSWSIKRRLIVSKNGKEGIYDYEGKEIIPYTDKIKFAGDNRFFVKKDNIWQIYDSEGKLKSDREFKENLHFYKNKVYIPTGERQGEIIDNDGVILNTISNSNVDNIGGYPFLVTKNPATGKYGIIDAQENRLAEEIYDEVFLGTRYIYFIKNEKINIFSKEAKKIYSTDFDYVKSLFNDLFSTQKSLKNPKMAVIRIDGEIIIPKEYDNIEGIKIAENNFIYLIKGNEQRLLDKNLEDVLEPGYQIEKIFPNSLIVKKEGVFYKFSVTDKRYEELKKVASIKENGIFYYPQNMFPAIVCKNYDNLYGIIDENGKEIVPFIYDDINAFLPDNEIVVQKEKKYGVTNYQNEPLKDVIYDKFSVDKDGIKLTKDKSIEYLNFTDSETDNNL</sequence>
<proteinExistence type="predicted"/>
<evidence type="ECO:0000313" key="1">
    <source>
        <dbReference type="EMBL" id="PJJ64530.1"/>
    </source>
</evidence>
<name>A0A2M9C2E7_9FLAO</name>
<organism evidence="1 2">
    <name type="scientific">Chryseobacterium geocarposphaerae</name>
    <dbReference type="NCBI Taxonomy" id="1416776"/>
    <lineage>
        <taxon>Bacteria</taxon>
        <taxon>Pseudomonadati</taxon>
        <taxon>Bacteroidota</taxon>
        <taxon>Flavobacteriia</taxon>
        <taxon>Flavobacteriales</taxon>
        <taxon>Weeksellaceae</taxon>
        <taxon>Chryseobacterium group</taxon>
        <taxon>Chryseobacterium</taxon>
    </lineage>
</organism>
<dbReference type="PANTHER" id="PTHR37841">
    <property type="entry name" value="GLR2918 PROTEIN"/>
    <property type="match status" value="1"/>
</dbReference>
<accession>A0A2M9C2E7</accession>
<gene>
    <name evidence="1" type="ORF">CLV73_2891</name>
</gene>
<dbReference type="InterPro" id="IPR032774">
    <property type="entry name" value="WG_beta_rep"/>
</dbReference>